<dbReference type="Proteomes" id="UP000004691">
    <property type="component" value="Unassembled WGS sequence"/>
</dbReference>
<dbReference type="STRING" id="882086.SacxiDRAFT_1722"/>
<dbReference type="RefSeq" id="WP_006238115.1">
    <property type="nucleotide sequence ID" value="NZ_JH636049.1"/>
</dbReference>
<keyword evidence="1" id="KW-0812">Transmembrane</keyword>
<dbReference type="AlphaFoldDB" id="I0V1G1"/>
<sequence>MATFPGVLTYVAFAAVFFFILYLVVKAAVRDGIREARNVQAVPKPEV</sequence>
<dbReference type="EMBL" id="JH636049">
    <property type="protein sequence ID" value="EID53964.1"/>
    <property type="molecule type" value="Genomic_DNA"/>
</dbReference>
<evidence type="ECO:0000313" key="3">
    <source>
        <dbReference type="Proteomes" id="UP000004691"/>
    </source>
</evidence>
<organism evidence="2 3">
    <name type="scientific">Saccharomonospora xinjiangensis XJ-54</name>
    <dbReference type="NCBI Taxonomy" id="882086"/>
    <lineage>
        <taxon>Bacteria</taxon>
        <taxon>Bacillati</taxon>
        <taxon>Actinomycetota</taxon>
        <taxon>Actinomycetes</taxon>
        <taxon>Pseudonocardiales</taxon>
        <taxon>Pseudonocardiaceae</taxon>
        <taxon>Saccharomonospora</taxon>
    </lineage>
</organism>
<keyword evidence="3" id="KW-1185">Reference proteome</keyword>
<keyword evidence="1" id="KW-0472">Membrane</keyword>
<evidence type="ECO:0000256" key="1">
    <source>
        <dbReference type="SAM" id="Phobius"/>
    </source>
</evidence>
<feature type="transmembrane region" description="Helical" evidence="1">
    <location>
        <begin position="6"/>
        <end position="25"/>
    </location>
</feature>
<dbReference type="HOGENOM" id="CLU_3172859_0_0_11"/>
<proteinExistence type="predicted"/>
<name>I0V1G1_9PSEU</name>
<keyword evidence="1" id="KW-1133">Transmembrane helix</keyword>
<evidence type="ECO:0000313" key="2">
    <source>
        <dbReference type="EMBL" id="EID53964.1"/>
    </source>
</evidence>
<accession>I0V1G1</accession>
<protein>
    <submittedName>
        <fullName evidence="2">Uncharacterized protein</fullName>
    </submittedName>
</protein>
<gene>
    <name evidence="2" type="ORF">SacxiDRAFT_1722</name>
</gene>
<reference evidence="2 3" key="1">
    <citation type="submission" date="2012-01" db="EMBL/GenBank/DDBJ databases">
        <title>Improved High-Quality Draft sequence of Saccharomonospora xinjiangensis XJ-54.</title>
        <authorList>
            <consortium name="US DOE Joint Genome Institute"/>
            <person name="Lucas S."/>
            <person name="Han J."/>
            <person name="Lapidus A."/>
            <person name="Cheng J.-F."/>
            <person name="Goodwin L."/>
            <person name="Pitluck S."/>
            <person name="Peters L."/>
            <person name="Mikhailova N."/>
            <person name="Teshima H."/>
            <person name="Detter J.C."/>
            <person name="Han C."/>
            <person name="Tapia R."/>
            <person name="Land M."/>
            <person name="Hauser L."/>
            <person name="Kyrpides N."/>
            <person name="Ivanova N."/>
            <person name="Pagani I."/>
            <person name="Brambilla E.-M."/>
            <person name="Klenk H.-P."/>
            <person name="Woyke T."/>
        </authorList>
    </citation>
    <scope>NUCLEOTIDE SEQUENCE [LARGE SCALE GENOMIC DNA]</scope>
    <source>
        <strain evidence="2 3">XJ-54</strain>
    </source>
</reference>